<dbReference type="Pfam" id="PF02698">
    <property type="entry name" value="DUF218"/>
    <property type="match status" value="1"/>
</dbReference>
<dbReference type="Proteomes" id="UP001056539">
    <property type="component" value="Chromosome"/>
</dbReference>
<dbReference type="CDD" id="cd06259">
    <property type="entry name" value="YdcF-like"/>
    <property type="match status" value="1"/>
</dbReference>
<evidence type="ECO:0000313" key="3">
    <source>
        <dbReference type="Proteomes" id="UP001056539"/>
    </source>
</evidence>
<dbReference type="GO" id="GO:0005886">
    <property type="term" value="C:plasma membrane"/>
    <property type="evidence" value="ECO:0007669"/>
    <property type="project" value="TreeGrafter"/>
</dbReference>
<reference evidence="2" key="1">
    <citation type="submission" date="2021-04" db="EMBL/GenBank/DDBJ databases">
        <authorList>
            <person name="Postec A."/>
        </authorList>
    </citation>
    <scope>NUCLEOTIDE SEQUENCE</scope>
    <source>
        <strain evidence="2">F1F22</strain>
    </source>
</reference>
<accession>A0AAX3BCK3</accession>
<dbReference type="KEGG" id="taqu:KDW03_10620"/>
<keyword evidence="3" id="KW-1185">Reference proteome</keyword>
<dbReference type="EMBL" id="CP073355">
    <property type="protein sequence ID" value="URA09919.1"/>
    <property type="molecule type" value="Genomic_DNA"/>
</dbReference>
<evidence type="ECO:0000313" key="2">
    <source>
        <dbReference type="EMBL" id="URA09919.1"/>
    </source>
</evidence>
<dbReference type="Gene3D" id="3.40.50.620">
    <property type="entry name" value="HUPs"/>
    <property type="match status" value="1"/>
</dbReference>
<organism evidence="2 3">
    <name type="scientific">Thermospira aquatica</name>
    <dbReference type="NCBI Taxonomy" id="2828656"/>
    <lineage>
        <taxon>Bacteria</taxon>
        <taxon>Pseudomonadati</taxon>
        <taxon>Spirochaetota</taxon>
        <taxon>Spirochaetia</taxon>
        <taxon>Brevinematales</taxon>
        <taxon>Thermospiraceae</taxon>
        <taxon>Thermospira</taxon>
    </lineage>
</organism>
<protein>
    <submittedName>
        <fullName evidence="2">YdcF family protein</fullName>
    </submittedName>
</protein>
<dbReference type="InterPro" id="IPR014729">
    <property type="entry name" value="Rossmann-like_a/b/a_fold"/>
</dbReference>
<evidence type="ECO:0000259" key="1">
    <source>
        <dbReference type="Pfam" id="PF02698"/>
    </source>
</evidence>
<sequence length="185" mass="21475">MKMRSKFLLVSGTVCLLFFLSFFSILYLVQNFPVSDQLPENGIIVVFGAGIYNTRPSLTLQMRLDKALEIAQKISNTLFYLSGTKSEVIIMRQYLIKQGISRNKLIEDPEGKTTAYTIRNLSRSYKNETLILVSQHYHLRRIALLCRKHHLLNAFFVATDHRSVDNQFSLVLREVFAMYKAFLWD</sequence>
<dbReference type="RefSeq" id="WP_271435052.1">
    <property type="nucleotide sequence ID" value="NZ_CP073355.1"/>
</dbReference>
<dbReference type="PANTHER" id="PTHR30336">
    <property type="entry name" value="INNER MEMBRANE PROTEIN, PROBABLE PERMEASE"/>
    <property type="match status" value="1"/>
</dbReference>
<dbReference type="GO" id="GO:0000270">
    <property type="term" value="P:peptidoglycan metabolic process"/>
    <property type="evidence" value="ECO:0007669"/>
    <property type="project" value="TreeGrafter"/>
</dbReference>
<name>A0AAX3BCK3_9SPIR</name>
<proteinExistence type="predicted"/>
<gene>
    <name evidence="2" type="ORF">KDW03_10620</name>
</gene>
<dbReference type="AlphaFoldDB" id="A0AAX3BCK3"/>
<dbReference type="InterPro" id="IPR051599">
    <property type="entry name" value="Cell_Envelope_Assoc"/>
</dbReference>
<feature type="domain" description="DUF218" evidence="1">
    <location>
        <begin position="43"/>
        <end position="176"/>
    </location>
</feature>
<dbReference type="PANTHER" id="PTHR30336:SF4">
    <property type="entry name" value="ENVELOPE BIOGENESIS FACTOR ELYC"/>
    <property type="match status" value="1"/>
</dbReference>
<dbReference type="InterPro" id="IPR003848">
    <property type="entry name" value="DUF218"/>
</dbReference>
<reference evidence="2" key="2">
    <citation type="submission" date="2022-06" db="EMBL/GenBank/DDBJ databases">
        <title>Thermospira aquatica gen. nov., sp. nov.</title>
        <authorList>
            <person name="Ben Ali Gam Z."/>
            <person name="Labat M."/>
        </authorList>
    </citation>
    <scope>NUCLEOTIDE SEQUENCE</scope>
    <source>
        <strain evidence="2">F1F22</strain>
    </source>
</reference>
<dbReference type="GO" id="GO:0043164">
    <property type="term" value="P:Gram-negative-bacterium-type cell wall biogenesis"/>
    <property type="evidence" value="ECO:0007669"/>
    <property type="project" value="TreeGrafter"/>
</dbReference>